<reference evidence="6 7" key="1">
    <citation type="journal article" date="2021" name="Int. J. Syst. Evol. Microbiol.">
        <title>Steroidobacter gossypii sp. nov., isolated from soil of cotton cropping field.</title>
        <authorList>
            <person name="Huang R."/>
            <person name="Yang S."/>
            <person name="Zhen C."/>
            <person name="Liu W."/>
        </authorList>
    </citation>
    <scope>NUCLEOTIDE SEQUENCE [LARGE SCALE GENOMIC DNA]</scope>
    <source>
        <strain evidence="6 7">S1-65</strain>
    </source>
</reference>
<proteinExistence type="inferred from homology"/>
<comment type="similarity">
    <text evidence="2">Belongs to the PpiC/parvulin rotamase family.</text>
</comment>
<accession>A0ABS1X024</accession>
<dbReference type="GO" id="GO:0016853">
    <property type="term" value="F:isomerase activity"/>
    <property type="evidence" value="ECO:0007669"/>
    <property type="project" value="UniProtKB-KW"/>
</dbReference>
<evidence type="ECO:0000256" key="1">
    <source>
        <dbReference type="ARBA" id="ARBA00000971"/>
    </source>
</evidence>
<sequence>MSTDEFNERAERGAKAMLTRAMREPLLQFLSIALVLFVANQLIHGSSVQISTELITISRGRVNQLAESYRLLTGRLPSRAELQALVDDFADEEIAYREAIAMGLDADDTIVRRRMRQKLEFLAEEAEASEEPTDEQLAGWLAEHAADYRLPERISFRQVMASADVHGARMNEEAAALLKQLRSGADASRLGDPSMLPSTLPSTTHQGVTALFGETFADAIFAHTGEGWFGPIVTPLGAHLISVLKREPARTMELAEIRGKLRSDWIEARRRDQREQFLARLRQRYSVAVEWPEMYLAQPAASDVSKIRHPLDTIHTSGE</sequence>
<evidence type="ECO:0000256" key="4">
    <source>
        <dbReference type="ARBA" id="ARBA00023110"/>
    </source>
</evidence>
<evidence type="ECO:0000313" key="7">
    <source>
        <dbReference type="Proteomes" id="UP000661077"/>
    </source>
</evidence>
<comment type="caution">
    <text evidence="6">The sequence shown here is derived from an EMBL/GenBank/DDBJ whole genome shotgun (WGS) entry which is preliminary data.</text>
</comment>
<name>A0ABS1X024_9GAMM</name>
<organism evidence="6 7">
    <name type="scientific">Steroidobacter gossypii</name>
    <dbReference type="NCBI Taxonomy" id="2805490"/>
    <lineage>
        <taxon>Bacteria</taxon>
        <taxon>Pseudomonadati</taxon>
        <taxon>Pseudomonadota</taxon>
        <taxon>Gammaproteobacteria</taxon>
        <taxon>Steroidobacterales</taxon>
        <taxon>Steroidobacteraceae</taxon>
        <taxon>Steroidobacter</taxon>
    </lineage>
</organism>
<dbReference type="RefSeq" id="WP_203168710.1">
    <property type="nucleotide sequence ID" value="NZ_JAEVLS010000004.1"/>
</dbReference>
<comment type="catalytic activity">
    <reaction evidence="1">
        <text>[protein]-peptidylproline (omega=180) = [protein]-peptidylproline (omega=0)</text>
        <dbReference type="Rhea" id="RHEA:16237"/>
        <dbReference type="Rhea" id="RHEA-COMP:10747"/>
        <dbReference type="Rhea" id="RHEA-COMP:10748"/>
        <dbReference type="ChEBI" id="CHEBI:83833"/>
        <dbReference type="ChEBI" id="CHEBI:83834"/>
        <dbReference type="EC" id="5.2.1.8"/>
    </reaction>
</comment>
<dbReference type="PANTHER" id="PTHR47245">
    <property type="entry name" value="PEPTIDYLPROLYL ISOMERASE"/>
    <property type="match status" value="1"/>
</dbReference>
<protein>
    <recommendedName>
        <fullName evidence="3">peptidylprolyl isomerase</fullName>
        <ecNumber evidence="3">5.2.1.8</ecNumber>
    </recommendedName>
</protein>
<keyword evidence="4" id="KW-0697">Rotamase</keyword>
<evidence type="ECO:0000259" key="5">
    <source>
        <dbReference type="Pfam" id="PF13145"/>
    </source>
</evidence>
<dbReference type="InterPro" id="IPR000297">
    <property type="entry name" value="PPIase_PpiC"/>
</dbReference>
<dbReference type="Proteomes" id="UP000661077">
    <property type="component" value="Unassembled WGS sequence"/>
</dbReference>
<evidence type="ECO:0000256" key="3">
    <source>
        <dbReference type="ARBA" id="ARBA00013194"/>
    </source>
</evidence>
<gene>
    <name evidence="6" type="ORF">JM946_17815</name>
</gene>
<dbReference type="Pfam" id="PF13145">
    <property type="entry name" value="Rotamase_2"/>
    <property type="match status" value="1"/>
</dbReference>
<evidence type="ECO:0000313" key="6">
    <source>
        <dbReference type="EMBL" id="MBM0106590.1"/>
    </source>
</evidence>
<dbReference type="PANTHER" id="PTHR47245:SF2">
    <property type="entry name" value="PEPTIDYL-PROLYL CIS-TRANS ISOMERASE HP_0175-RELATED"/>
    <property type="match status" value="1"/>
</dbReference>
<feature type="domain" description="PpiC" evidence="5">
    <location>
        <begin position="132"/>
        <end position="258"/>
    </location>
</feature>
<dbReference type="InterPro" id="IPR050245">
    <property type="entry name" value="PrsA_foldase"/>
</dbReference>
<keyword evidence="6" id="KW-0413">Isomerase</keyword>
<dbReference type="EMBL" id="JAEVLS010000004">
    <property type="protein sequence ID" value="MBM0106590.1"/>
    <property type="molecule type" value="Genomic_DNA"/>
</dbReference>
<evidence type="ECO:0000256" key="2">
    <source>
        <dbReference type="ARBA" id="ARBA00007656"/>
    </source>
</evidence>
<keyword evidence="7" id="KW-1185">Reference proteome</keyword>
<dbReference type="EC" id="5.2.1.8" evidence="3"/>